<protein>
    <submittedName>
        <fullName evidence="6">Archease</fullName>
    </submittedName>
</protein>
<name>A0A7V3YKT4_9BACT</name>
<feature type="domain" description="Archease" evidence="5">
    <location>
        <begin position="6"/>
        <end position="141"/>
    </location>
</feature>
<dbReference type="InterPro" id="IPR023572">
    <property type="entry name" value="Archease_dom"/>
</dbReference>
<comment type="similarity">
    <text evidence="1">Belongs to the archease family.</text>
</comment>
<dbReference type="InterPro" id="IPR002804">
    <property type="entry name" value="Archease"/>
</dbReference>
<reference evidence="6" key="1">
    <citation type="journal article" date="2020" name="mSystems">
        <title>Genome- and Community-Level Interaction Insights into Carbon Utilization and Element Cycling Functions of Hydrothermarchaeota in Hydrothermal Sediment.</title>
        <authorList>
            <person name="Zhou Z."/>
            <person name="Liu Y."/>
            <person name="Xu W."/>
            <person name="Pan J."/>
            <person name="Luo Z.H."/>
            <person name="Li M."/>
        </authorList>
    </citation>
    <scope>NUCLEOTIDE SEQUENCE [LARGE SCALE GENOMIC DNA]</scope>
    <source>
        <strain evidence="6">SpSt-716</strain>
    </source>
</reference>
<proteinExistence type="inferred from homology"/>
<dbReference type="PANTHER" id="PTHR12682:SF11">
    <property type="entry name" value="PROTEIN ARCHEASE"/>
    <property type="match status" value="1"/>
</dbReference>
<dbReference type="SUPFAM" id="SSF69819">
    <property type="entry name" value="MTH1598-like"/>
    <property type="match status" value="1"/>
</dbReference>
<evidence type="ECO:0000256" key="2">
    <source>
        <dbReference type="ARBA" id="ARBA00022694"/>
    </source>
</evidence>
<dbReference type="Pfam" id="PF01951">
    <property type="entry name" value="Archease"/>
    <property type="match status" value="1"/>
</dbReference>
<dbReference type="EMBL" id="DTEN01000101">
    <property type="protein sequence ID" value="HGI74534.1"/>
    <property type="molecule type" value="Genomic_DNA"/>
</dbReference>
<dbReference type="Gene3D" id="3.55.10.10">
    <property type="entry name" value="Archease domain"/>
    <property type="match status" value="1"/>
</dbReference>
<evidence type="ECO:0000313" key="6">
    <source>
        <dbReference type="EMBL" id="HGI74534.1"/>
    </source>
</evidence>
<evidence type="ECO:0000259" key="5">
    <source>
        <dbReference type="Pfam" id="PF01951"/>
    </source>
</evidence>
<dbReference type="AlphaFoldDB" id="A0A7V3YKT4"/>
<dbReference type="GO" id="GO:0046872">
    <property type="term" value="F:metal ion binding"/>
    <property type="evidence" value="ECO:0007669"/>
    <property type="project" value="UniProtKB-KW"/>
</dbReference>
<evidence type="ECO:0000256" key="3">
    <source>
        <dbReference type="ARBA" id="ARBA00022723"/>
    </source>
</evidence>
<keyword evidence="4" id="KW-0106">Calcium</keyword>
<dbReference type="GO" id="GO:0008033">
    <property type="term" value="P:tRNA processing"/>
    <property type="evidence" value="ECO:0007669"/>
    <property type="project" value="UniProtKB-KW"/>
</dbReference>
<dbReference type="NCBIfam" id="NF001617">
    <property type="entry name" value="PRK00407.1"/>
    <property type="match status" value="1"/>
</dbReference>
<organism evidence="6">
    <name type="scientific">Candidatus Caldatribacterium californiense</name>
    <dbReference type="NCBI Taxonomy" id="1454726"/>
    <lineage>
        <taxon>Bacteria</taxon>
        <taxon>Pseudomonadati</taxon>
        <taxon>Atribacterota</taxon>
        <taxon>Atribacteria</taxon>
        <taxon>Atribacterales</taxon>
        <taxon>Candidatus Caldatribacteriaceae</taxon>
        <taxon>Candidatus Caldatribacterium</taxon>
    </lineage>
</organism>
<comment type="caution">
    <text evidence="6">The sequence shown here is derived from an EMBL/GenBank/DDBJ whole genome shotgun (WGS) entry which is preliminary data.</text>
</comment>
<keyword evidence="3" id="KW-0479">Metal-binding</keyword>
<evidence type="ECO:0000256" key="1">
    <source>
        <dbReference type="ARBA" id="ARBA00007963"/>
    </source>
</evidence>
<accession>A0A7V3YKT4</accession>
<dbReference type="PANTHER" id="PTHR12682">
    <property type="entry name" value="ARCHEASE"/>
    <property type="match status" value="1"/>
</dbReference>
<dbReference type="InterPro" id="IPR036820">
    <property type="entry name" value="Archease_dom_sf"/>
</dbReference>
<gene>
    <name evidence="6" type="ORF">ENU96_02475</name>
</gene>
<evidence type="ECO:0000256" key="4">
    <source>
        <dbReference type="ARBA" id="ARBA00022837"/>
    </source>
</evidence>
<keyword evidence="2" id="KW-0819">tRNA processing</keyword>
<sequence length="141" mass="16110">MEEKPFEVLDHTADIGLVAWGRSLEELFANAALGMFSLIGALEKVDGGFTTEVAVEGSDYEDLLVTWLNELLYLFEAEEVLLKAFDIQELGQYYLRARVFGEPLDLKKHELFRVVKACTYHEVKVEEVEPGLFRAQVYFDI</sequence>